<name>A0A3S2WYD4_9SPHI</name>
<accession>A0A3S2WYD4</accession>
<dbReference type="Pfam" id="PF02018">
    <property type="entry name" value="CBM_4_9"/>
    <property type="match status" value="1"/>
</dbReference>
<dbReference type="Proteomes" id="UP000282759">
    <property type="component" value="Unassembled WGS sequence"/>
</dbReference>
<dbReference type="Gene3D" id="2.60.120.260">
    <property type="entry name" value="Galactose-binding domain-like"/>
    <property type="match status" value="1"/>
</dbReference>
<evidence type="ECO:0000313" key="4">
    <source>
        <dbReference type="EMBL" id="RVU00997.1"/>
    </source>
</evidence>
<keyword evidence="5" id="KW-1185">Reference proteome</keyword>
<dbReference type="EMBL" id="SACK01000003">
    <property type="protein sequence ID" value="RVU00997.1"/>
    <property type="molecule type" value="Genomic_DNA"/>
</dbReference>
<organism evidence="4 5">
    <name type="scientific">Mucilaginibacter limnophilus</name>
    <dbReference type="NCBI Taxonomy" id="1932778"/>
    <lineage>
        <taxon>Bacteria</taxon>
        <taxon>Pseudomonadati</taxon>
        <taxon>Bacteroidota</taxon>
        <taxon>Sphingobacteriia</taxon>
        <taxon>Sphingobacteriales</taxon>
        <taxon>Sphingobacteriaceae</taxon>
        <taxon>Mucilaginibacter</taxon>
    </lineage>
</organism>
<feature type="domain" description="CBM-cenC" evidence="2">
    <location>
        <begin position="395"/>
        <end position="510"/>
    </location>
</feature>
<sequence length="534" mass="59105">MRTKLIAAIAAIGLAYRCRKEFTPVDKIAHGLSPSLAPIDVHDTMSVSPTGTTTIIARQLGVPITGEGLFLPNGNTNTTWGLSETDMNIMFETDNHEIASVFGDNFRTSDGNNRLDWKSNAMAFSSDRDLRDGMTYSSFVAQGSGIQELIDVDPGETTKIPTAAISIDGRMYIHYMAVLNDWNEPSGTPNDNDEWTLSYGEIAYSDDYGQNWIKSGTKWAATSNFAQAAYLKDANYLYMFGTQHGRHGKVYLARVLQSDVLVKSSYRYYTGNGNSSSTSTTDWSANEADARPVTPNETSEFSVAYSTRYKRYFMMYLSIPRRAIVFRDAKDVTGPWSEEKVIAENVINGQTNWSYAAYFHPWSMGGDDLYFVVSHTNPKWSVFMYHTKIGQKRFNMVSEGDFEEFPSEAIGYQTQWKVPNSVSAAGYNSPTGCKLANSTSSPVEVAVQTIAVKKNTTYKVTAMAKASTTVTGMYFGIRRADGTFDDYAPSLNTNWQKISRNVTTGNNTSVDVRAVLFGAPGVDVTIDNVTMEPL</sequence>
<proteinExistence type="predicted"/>
<dbReference type="InterPro" id="IPR025442">
    <property type="entry name" value="DUF4185"/>
</dbReference>
<feature type="domain" description="DUF4185" evidence="3">
    <location>
        <begin position="75"/>
        <end position="385"/>
    </location>
</feature>
<dbReference type="GO" id="GO:0016798">
    <property type="term" value="F:hydrolase activity, acting on glycosyl bonds"/>
    <property type="evidence" value="ECO:0007669"/>
    <property type="project" value="InterPro"/>
</dbReference>
<evidence type="ECO:0000259" key="2">
    <source>
        <dbReference type="Pfam" id="PF02018"/>
    </source>
</evidence>
<protein>
    <submittedName>
        <fullName evidence="4">DUF4185 domain-containing protein</fullName>
    </submittedName>
</protein>
<dbReference type="SUPFAM" id="SSF49785">
    <property type="entry name" value="Galactose-binding domain-like"/>
    <property type="match status" value="1"/>
</dbReference>
<dbReference type="AlphaFoldDB" id="A0A3S2WYD4"/>
<evidence type="ECO:0000259" key="3">
    <source>
        <dbReference type="Pfam" id="PF13810"/>
    </source>
</evidence>
<comment type="caution">
    <text evidence="4">The sequence shown here is derived from an EMBL/GenBank/DDBJ whole genome shotgun (WGS) entry which is preliminary data.</text>
</comment>
<keyword evidence="1" id="KW-0378">Hydrolase</keyword>
<reference evidence="4 5" key="1">
    <citation type="submission" date="2019-01" db="EMBL/GenBank/DDBJ databases">
        <authorList>
            <person name="Chen W.-M."/>
        </authorList>
    </citation>
    <scope>NUCLEOTIDE SEQUENCE [LARGE SCALE GENOMIC DNA]</scope>
    <source>
        <strain evidence="4 5">YBJ-36</strain>
    </source>
</reference>
<gene>
    <name evidence="4" type="ORF">EOD41_10240</name>
</gene>
<dbReference type="OrthoDB" id="284233at2"/>
<dbReference type="InterPro" id="IPR003305">
    <property type="entry name" value="CenC_carb-bd"/>
</dbReference>
<dbReference type="Pfam" id="PF13810">
    <property type="entry name" value="DUF4185"/>
    <property type="match status" value="1"/>
</dbReference>
<dbReference type="RefSeq" id="WP_127704710.1">
    <property type="nucleotide sequence ID" value="NZ_SACK01000003.1"/>
</dbReference>
<evidence type="ECO:0000256" key="1">
    <source>
        <dbReference type="ARBA" id="ARBA00022801"/>
    </source>
</evidence>
<evidence type="ECO:0000313" key="5">
    <source>
        <dbReference type="Proteomes" id="UP000282759"/>
    </source>
</evidence>
<dbReference type="InterPro" id="IPR008979">
    <property type="entry name" value="Galactose-bd-like_sf"/>
</dbReference>